<dbReference type="Gene3D" id="3.40.50.720">
    <property type="entry name" value="NAD(P)-binding Rossmann-like Domain"/>
    <property type="match status" value="1"/>
</dbReference>
<sequence length="459" mass="49953">YESSGYAEGLADGKRIGVVEGRELGCEHGFDIGKDLGFYKGWAQEWLRAAEAHPELVSERARKKLQAIQDAVNAVPTANSEGAHFAERIKDIQLKFKTVSAMLGVGAGAELPTNSLGSTAARIVGNNVLKLPDFDDTVKIWVYEEIVGRKKLTEIINTQHENVKYLPGHKLPENVVAVADATEVVKDATHIVVVIPHQFIQHLLDTIHGSVLPNAQAISLIKGIGISNQGMTTMTQIIHRTLAIPVSSLSGANIANEIAEEKYCETTIGCSDPDEAIVWRSLFNASYFQVNCVSDVLGVEFCGALKNIVAVGAGFIDGLGLGNNTKAAIIRIGFLEMRRLAMHISGAHIQDSTFMESCGMADVITTCYGGRNRRLAEEFVKTGKSMSQLERELLNGQKLQGYLTAGEVHSYIDSCGVNDHFPLFTNIYEICYKGKPPRTIFDGLNVDFSRDTLTPSRGS</sequence>
<dbReference type="PRINTS" id="PR00077">
    <property type="entry name" value="GPDHDRGNASE"/>
</dbReference>
<dbReference type="InterPro" id="IPR011128">
    <property type="entry name" value="G3P_DH_NAD-dep_N"/>
</dbReference>
<dbReference type="InterPro" id="IPR008927">
    <property type="entry name" value="6-PGluconate_DH-like_C_sf"/>
</dbReference>
<feature type="domain" description="Essential protein Yae1 N-terminal" evidence="9">
    <location>
        <begin position="5"/>
        <end position="43"/>
    </location>
</feature>
<dbReference type="InterPro" id="IPR013328">
    <property type="entry name" value="6PGD_dom2"/>
</dbReference>
<proteinExistence type="inferred from homology"/>
<gene>
    <name evidence="10" type="primary">GPD1</name>
    <name evidence="10" type="ORF">H4R20_006002</name>
</gene>
<evidence type="ECO:0000259" key="8">
    <source>
        <dbReference type="Pfam" id="PF07479"/>
    </source>
</evidence>
<dbReference type="InterPro" id="IPR036291">
    <property type="entry name" value="NAD(P)-bd_dom_sf"/>
</dbReference>
<feature type="domain" description="Glycerol-3-phosphate dehydrogenase NAD-dependent N-terminal" evidence="7">
    <location>
        <begin position="115"/>
        <end position="274"/>
    </location>
</feature>
<evidence type="ECO:0000256" key="3">
    <source>
        <dbReference type="ARBA" id="ARBA00023027"/>
    </source>
</evidence>
<evidence type="ECO:0000256" key="5">
    <source>
        <dbReference type="RuleBase" id="RU000437"/>
    </source>
</evidence>
<dbReference type="GO" id="GO:0046168">
    <property type="term" value="P:glycerol-3-phosphate catabolic process"/>
    <property type="evidence" value="ECO:0007669"/>
    <property type="project" value="UniProtKB-UniRule"/>
</dbReference>
<organism evidence="10 11">
    <name type="scientific">Coemansia guatemalensis</name>
    <dbReference type="NCBI Taxonomy" id="2761395"/>
    <lineage>
        <taxon>Eukaryota</taxon>
        <taxon>Fungi</taxon>
        <taxon>Fungi incertae sedis</taxon>
        <taxon>Zoopagomycota</taxon>
        <taxon>Kickxellomycotina</taxon>
        <taxon>Kickxellomycetes</taxon>
        <taxon>Kickxellales</taxon>
        <taxon>Kickxellaceae</taxon>
        <taxon>Coemansia</taxon>
    </lineage>
</organism>
<dbReference type="GO" id="GO:0051287">
    <property type="term" value="F:NAD binding"/>
    <property type="evidence" value="ECO:0007669"/>
    <property type="project" value="UniProtKB-UniRule"/>
</dbReference>
<evidence type="ECO:0000259" key="9">
    <source>
        <dbReference type="Pfam" id="PF09811"/>
    </source>
</evidence>
<evidence type="ECO:0000313" key="11">
    <source>
        <dbReference type="Proteomes" id="UP001140094"/>
    </source>
</evidence>
<dbReference type="GO" id="GO:0141152">
    <property type="term" value="F:glycerol-3-phosphate dehydrogenase (NAD+) activity"/>
    <property type="evidence" value="ECO:0007669"/>
    <property type="project" value="UniProtKB-UniRule"/>
</dbReference>
<dbReference type="GO" id="GO:0042803">
    <property type="term" value="F:protein homodimerization activity"/>
    <property type="evidence" value="ECO:0007669"/>
    <property type="project" value="InterPro"/>
</dbReference>
<comment type="catalytic activity">
    <reaction evidence="4 6">
        <text>sn-glycerol 3-phosphate + NAD(+) = dihydroxyacetone phosphate + NADH + H(+)</text>
        <dbReference type="Rhea" id="RHEA:11092"/>
        <dbReference type="ChEBI" id="CHEBI:15378"/>
        <dbReference type="ChEBI" id="CHEBI:57540"/>
        <dbReference type="ChEBI" id="CHEBI:57597"/>
        <dbReference type="ChEBI" id="CHEBI:57642"/>
        <dbReference type="ChEBI" id="CHEBI:57945"/>
        <dbReference type="EC" id="1.1.1.8"/>
    </reaction>
</comment>
<evidence type="ECO:0000256" key="4">
    <source>
        <dbReference type="ARBA" id="ARBA00048683"/>
    </source>
</evidence>
<dbReference type="PANTHER" id="PTHR11728:SF8">
    <property type="entry name" value="GLYCEROL-3-PHOSPHATE DEHYDROGENASE [NAD(+)]-RELATED"/>
    <property type="match status" value="1"/>
</dbReference>
<dbReference type="SUPFAM" id="SSF48179">
    <property type="entry name" value="6-phosphogluconate dehydrogenase C-terminal domain-like"/>
    <property type="match status" value="1"/>
</dbReference>
<evidence type="ECO:0000259" key="7">
    <source>
        <dbReference type="Pfam" id="PF01210"/>
    </source>
</evidence>
<dbReference type="PANTHER" id="PTHR11728">
    <property type="entry name" value="GLYCEROL-3-PHOSPHATE DEHYDROGENASE"/>
    <property type="match status" value="1"/>
</dbReference>
<evidence type="ECO:0000313" key="10">
    <source>
        <dbReference type="EMBL" id="KAJ2795074.1"/>
    </source>
</evidence>
<dbReference type="Pfam" id="PF01210">
    <property type="entry name" value="NAD_Gly3P_dh_N"/>
    <property type="match status" value="1"/>
</dbReference>
<dbReference type="PROSITE" id="PS00957">
    <property type="entry name" value="NAD_G3PDH"/>
    <property type="match status" value="1"/>
</dbReference>
<dbReference type="InterPro" id="IPR006109">
    <property type="entry name" value="G3P_DH_NAD-dep_C"/>
</dbReference>
<comment type="caution">
    <text evidence="10">The sequence shown here is derived from an EMBL/GenBank/DDBJ whole genome shotgun (WGS) entry which is preliminary data.</text>
</comment>
<dbReference type="OrthoDB" id="10263760at2759"/>
<reference evidence="10" key="1">
    <citation type="submission" date="2022-07" db="EMBL/GenBank/DDBJ databases">
        <title>Phylogenomic reconstructions and comparative analyses of Kickxellomycotina fungi.</title>
        <authorList>
            <person name="Reynolds N.K."/>
            <person name="Stajich J.E."/>
            <person name="Barry K."/>
            <person name="Grigoriev I.V."/>
            <person name="Crous P."/>
            <person name="Smith M.E."/>
        </authorList>
    </citation>
    <scope>NUCLEOTIDE SEQUENCE</scope>
    <source>
        <strain evidence="10">NRRL 1565</strain>
    </source>
</reference>
<feature type="non-terminal residue" evidence="10">
    <location>
        <position position="1"/>
    </location>
</feature>
<dbReference type="EMBL" id="JANBUO010002312">
    <property type="protein sequence ID" value="KAJ2795074.1"/>
    <property type="molecule type" value="Genomic_DNA"/>
</dbReference>
<evidence type="ECO:0000256" key="1">
    <source>
        <dbReference type="ARBA" id="ARBA00011009"/>
    </source>
</evidence>
<feature type="domain" description="Glycerol-3-phosphate dehydrogenase NAD-dependent C-terminal" evidence="8">
    <location>
        <begin position="295"/>
        <end position="441"/>
    </location>
</feature>
<dbReference type="Pfam" id="PF07479">
    <property type="entry name" value="NAD_Gly3P_dh_C"/>
    <property type="match status" value="1"/>
</dbReference>
<protein>
    <recommendedName>
        <fullName evidence="6">Glycerol-3-phosphate dehydrogenase [NAD(+)]</fullName>
        <ecNumber evidence="6">1.1.1.8</ecNumber>
    </recommendedName>
</protein>
<keyword evidence="2 5" id="KW-0560">Oxidoreductase</keyword>
<dbReference type="Proteomes" id="UP001140094">
    <property type="component" value="Unassembled WGS sequence"/>
</dbReference>
<dbReference type="NCBIfam" id="TIGR03376">
    <property type="entry name" value="glycerol3P_DH"/>
    <property type="match status" value="1"/>
</dbReference>
<dbReference type="InterPro" id="IPR019191">
    <property type="entry name" value="Essential_protein_Yae1_N"/>
</dbReference>
<dbReference type="GO" id="GO:0005975">
    <property type="term" value="P:carbohydrate metabolic process"/>
    <property type="evidence" value="ECO:0007669"/>
    <property type="project" value="InterPro"/>
</dbReference>
<dbReference type="AlphaFoldDB" id="A0A9W8HPC5"/>
<evidence type="ECO:0000256" key="6">
    <source>
        <dbReference type="RuleBase" id="RU361243"/>
    </source>
</evidence>
<evidence type="ECO:0000256" key="2">
    <source>
        <dbReference type="ARBA" id="ARBA00023002"/>
    </source>
</evidence>
<dbReference type="GO" id="GO:0005829">
    <property type="term" value="C:cytosol"/>
    <property type="evidence" value="ECO:0007669"/>
    <property type="project" value="TreeGrafter"/>
</dbReference>
<name>A0A9W8HPC5_9FUNG</name>
<dbReference type="EC" id="1.1.1.8" evidence="6"/>
<dbReference type="Pfam" id="PF09811">
    <property type="entry name" value="Yae1_N"/>
    <property type="match status" value="1"/>
</dbReference>
<dbReference type="FunFam" id="1.10.1040.10:FF:000004">
    <property type="entry name" value="Glycerol-3-phosphate dehydrogenase [NAD(+)]"/>
    <property type="match status" value="1"/>
</dbReference>
<dbReference type="Gene3D" id="1.10.1040.10">
    <property type="entry name" value="N-(1-d-carboxylethyl)-l-norvaline Dehydrogenase, domain 2"/>
    <property type="match status" value="1"/>
</dbReference>
<comment type="similarity">
    <text evidence="1 5">Belongs to the NAD-dependent glycerol-3-phosphate dehydrogenase family.</text>
</comment>
<accession>A0A9W8HPC5</accession>
<dbReference type="InterPro" id="IPR017751">
    <property type="entry name" value="G3P_DH_NAD-dep_euk"/>
</dbReference>
<keyword evidence="11" id="KW-1185">Reference proteome</keyword>
<dbReference type="SUPFAM" id="SSF51735">
    <property type="entry name" value="NAD(P)-binding Rossmann-fold domains"/>
    <property type="match status" value="1"/>
</dbReference>
<dbReference type="InterPro" id="IPR006168">
    <property type="entry name" value="G3P_DH_NAD-dep"/>
</dbReference>
<keyword evidence="3 5" id="KW-0520">NAD</keyword>